<dbReference type="Gene3D" id="3.40.50.410">
    <property type="entry name" value="von Willebrand factor, type A domain"/>
    <property type="match status" value="1"/>
</dbReference>
<dbReference type="PROSITE" id="PS50234">
    <property type="entry name" value="VWFA"/>
    <property type="match status" value="1"/>
</dbReference>
<gene>
    <name evidence="3" type="ORF">D9619_006314</name>
</gene>
<evidence type="ECO:0000259" key="2">
    <source>
        <dbReference type="PROSITE" id="PS50234"/>
    </source>
</evidence>
<dbReference type="OrthoDB" id="2343366at2759"/>
<feature type="region of interest" description="Disordered" evidence="1">
    <location>
        <begin position="1"/>
        <end position="22"/>
    </location>
</feature>
<dbReference type="Proteomes" id="UP000567179">
    <property type="component" value="Unassembled WGS sequence"/>
</dbReference>
<organism evidence="3 4">
    <name type="scientific">Psilocybe cf. subviscida</name>
    <dbReference type="NCBI Taxonomy" id="2480587"/>
    <lineage>
        <taxon>Eukaryota</taxon>
        <taxon>Fungi</taxon>
        <taxon>Dikarya</taxon>
        <taxon>Basidiomycota</taxon>
        <taxon>Agaricomycotina</taxon>
        <taxon>Agaricomycetes</taxon>
        <taxon>Agaricomycetidae</taxon>
        <taxon>Agaricales</taxon>
        <taxon>Agaricineae</taxon>
        <taxon>Strophariaceae</taxon>
        <taxon>Psilocybe</taxon>
    </lineage>
</organism>
<reference evidence="3 4" key="1">
    <citation type="journal article" date="2020" name="ISME J.">
        <title>Uncovering the hidden diversity of litter-decomposition mechanisms in mushroom-forming fungi.</title>
        <authorList>
            <person name="Floudas D."/>
            <person name="Bentzer J."/>
            <person name="Ahren D."/>
            <person name="Johansson T."/>
            <person name="Persson P."/>
            <person name="Tunlid A."/>
        </authorList>
    </citation>
    <scope>NUCLEOTIDE SEQUENCE [LARGE SCALE GENOMIC DNA]</scope>
    <source>
        <strain evidence="3 4">CBS 101986</strain>
    </source>
</reference>
<name>A0A8H5EYB9_9AGAR</name>
<feature type="domain" description="VWFA" evidence="2">
    <location>
        <begin position="185"/>
        <end position="405"/>
    </location>
</feature>
<dbReference type="EMBL" id="JAACJJ010000042">
    <property type="protein sequence ID" value="KAF5316826.1"/>
    <property type="molecule type" value="Genomic_DNA"/>
</dbReference>
<evidence type="ECO:0000313" key="3">
    <source>
        <dbReference type="EMBL" id="KAF5316826.1"/>
    </source>
</evidence>
<proteinExistence type="predicted"/>
<accession>A0A8H5EYB9</accession>
<evidence type="ECO:0000256" key="1">
    <source>
        <dbReference type="SAM" id="MobiDB-lite"/>
    </source>
</evidence>
<comment type="caution">
    <text evidence="3">The sequence shown here is derived from an EMBL/GenBank/DDBJ whole genome shotgun (WGS) entry which is preliminary data.</text>
</comment>
<dbReference type="AlphaFoldDB" id="A0A8H5EYB9"/>
<dbReference type="Pfam" id="PF13519">
    <property type="entry name" value="VWA_2"/>
    <property type="match status" value="1"/>
</dbReference>
<dbReference type="InterPro" id="IPR002035">
    <property type="entry name" value="VWF_A"/>
</dbReference>
<evidence type="ECO:0000313" key="4">
    <source>
        <dbReference type="Proteomes" id="UP000567179"/>
    </source>
</evidence>
<dbReference type="CDD" id="cd00198">
    <property type="entry name" value="vWFA"/>
    <property type="match status" value="1"/>
</dbReference>
<keyword evidence="4" id="KW-1185">Reference proteome</keyword>
<dbReference type="InterPro" id="IPR036465">
    <property type="entry name" value="vWFA_dom_sf"/>
</dbReference>
<sequence>MISTLGHSQKEHETSHGSMSKSRWALEAHDTVIELNGRKFGTDDEGAPMMCNLVCQDMGRHVHVDYCRADSADNCNAPDTQHIKARMQPNPSQHKDWITHELYWKRLGFKDPYSRDDNNVFAKCDAMCAGPEHASSNPAQPSYCTLPMFHPPHAITSQGTGLGYVSNDGHLFSCKNPAVLQQAFHVIFVIDRSGSMSSSDRRPLPGTPVTNKITRSSNDRLGAVYSSLYAFWASRMSAVAGGNNAQVNAIRRDSYSVVLFDHAPVKCVANDFTSSPEQLIDTLLPYRANGGTSYDVALTAAEEVMRQYWTTERRVLSLVIFLSDGECSISDSKMQTFCRSAITLGRPVSFHGVSFGTNNGTLRRMVQIAREIQNGVPRDPLQPAAAVVESSFAEALDSVRLAETFLGIAESLKKPRGSLFQG</sequence>
<protein>
    <recommendedName>
        <fullName evidence="2">VWFA domain-containing protein</fullName>
    </recommendedName>
</protein>
<dbReference type="SUPFAM" id="SSF53300">
    <property type="entry name" value="vWA-like"/>
    <property type="match status" value="1"/>
</dbReference>